<dbReference type="EMBL" id="JARKHS020005619">
    <property type="protein sequence ID" value="KAK8783375.1"/>
    <property type="molecule type" value="Genomic_DNA"/>
</dbReference>
<sequence>MSTRQRYRNVSLRTYEPFLKEYDTLLRYILTEVQHLQKEIVALKKASLILVASNRCLHRDLRRQVEVNLSSDPSCNSKLIRDLQSHLDAVSEEKNVTSKMLQTALQEIDHLENQLEEKKDYVDKETFLQSVKKVKVEYENKHAEIDRELDRTRSELFEAQKSLHDAELRLARYSEPVYVIQSNLQEKEKKLDEALQCLQQTQEKLIVTQEERTDAITRLAAVEAQLNKFNKEHANQLQELKACQKRSQALQDQLSSTLEHAQEGVTVAEQALLEKQEAQLKCELLQKEIMELRTALESVVEEAGHHTASEVEKFREMGNQHIRELIKKIGQLQQALQQQQSLAAQLSEENSRLGDELNRLQRIQADLRVNRDPAFQALSQTLMQAERMCQKHRLSAESLRDELVQQEKQSAFKIRQGELENQRLHGLLQEVEKRADQLELLKIASEDQMAELRQKVRTLEGECTALKRRHQIEVTTLTETLSQEKLLYNAKLQQVEDAFEKKLMNTQALLQAQQALTQKWKTEASKIASEFETELLAAHKKICTLKKTNVYLQKKAVRATKETNKAAQEHPALSA</sequence>
<dbReference type="GO" id="GO:0045162">
    <property type="term" value="P:clustering of voltage-gated sodium channels"/>
    <property type="evidence" value="ECO:0007669"/>
    <property type="project" value="InterPro"/>
</dbReference>
<dbReference type="PANTHER" id="PTHR35970">
    <property type="entry name" value="SODIUM CHANNEL AND CLATHRIN LINKER 1"/>
    <property type="match status" value="1"/>
</dbReference>
<dbReference type="Proteomes" id="UP001321473">
    <property type="component" value="Unassembled WGS sequence"/>
</dbReference>
<evidence type="ECO:0000313" key="3">
    <source>
        <dbReference type="Proteomes" id="UP001321473"/>
    </source>
</evidence>
<dbReference type="InterPro" id="IPR038911">
    <property type="entry name" value="SCLT1"/>
</dbReference>
<dbReference type="AlphaFoldDB" id="A0AAQ4F9I9"/>
<protein>
    <submittedName>
        <fullName evidence="2">Uncharacterized protein</fullName>
    </submittedName>
</protein>
<organism evidence="2 3">
    <name type="scientific">Amblyomma americanum</name>
    <name type="common">Lone star tick</name>
    <dbReference type="NCBI Taxonomy" id="6943"/>
    <lineage>
        <taxon>Eukaryota</taxon>
        <taxon>Metazoa</taxon>
        <taxon>Ecdysozoa</taxon>
        <taxon>Arthropoda</taxon>
        <taxon>Chelicerata</taxon>
        <taxon>Arachnida</taxon>
        <taxon>Acari</taxon>
        <taxon>Parasitiformes</taxon>
        <taxon>Ixodida</taxon>
        <taxon>Ixodoidea</taxon>
        <taxon>Ixodidae</taxon>
        <taxon>Amblyomminae</taxon>
        <taxon>Amblyomma</taxon>
    </lineage>
</organism>
<comment type="caution">
    <text evidence="2">The sequence shown here is derived from an EMBL/GenBank/DDBJ whole genome shotgun (WGS) entry which is preliminary data.</text>
</comment>
<feature type="coiled-coil region" evidence="1">
    <location>
        <begin position="94"/>
        <end position="469"/>
    </location>
</feature>
<gene>
    <name evidence="2" type="ORF">V5799_010255</name>
</gene>
<accession>A0AAQ4F9I9</accession>
<keyword evidence="1" id="KW-0175">Coiled coil</keyword>
<reference evidence="2 3" key="1">
    <citation type="journal article" date="2023" name="Arcadia Sci">
        <title>De novo assembly of a long-read Amblyomma americanum tick genome.</title>
        <authorList>
            <person name="Chou S."/>
            <person name="Poskanzer K.E."/>
            <person name="Rollins M."/>
            <person name="Thuy-Boun P.S."/>
        </authorList>
    </citation>
    <scope>NUCLEOTIDE SEQUENCE [LARGE SCALE GENOMIC DNA]</scope>
    <source>
        <strain evidence="2">F_SG_1</strain>
        <tissue evidence="2">Salivary glands</tissue>
    </source>
</reference>
<dbReference type="PANTHER" id="PTHR35970:SF1">
    <property type="entry name" value="SODIUM CHANNEL AND CLATHRIN LINKER 1"/>
    <property type="match status" value="1"/>
</dbReference>
<name>A0AAQ4F9I9_AMBAM</name>
<evidence type="ECO:0000313" key="2">
    <source>
        <dbReference type="EMBL" id="KAK8783375.1"/>
    </source>
</evidence>
<dbReference type="SUPFAM" id="SSF57997">
    <property type="entry name" value="Tropomyosin"/>
    <property type="match status" value="1"/>
</dbReference>
<proteinExistence type="predicted"/>
<dbReference type="GO" id="GO:0060271">
    <property type="term" value="P:cilium assembly"/>
    <property type="evidence" value="ECO:0007669"/>
    <property type="project" value="TreeGrafter"/>
</dbReference>
<keyword evidence="3" id="KW-1185">Reference proteome</keyword>
<dbReference type="Gene3D" id="1.20.5.170">
    <property type="match status" value="1"/>
</dbReference>
<dbReference type="GO" id="GO:0005814">
    <property type="term" value="C:centriole"/>
    <property type="evidence" value="ECO:0007669"/>
    <property type="project" value="TreeGrafter"/>
</dbReference>
<evidence type="ECO:0000256" key="1">
    <source>
        <dbReference type="SAM" id="Coils"/>
    </source>
</evidence>